<dbReference type="InterPro" id="IPR036397">
    <property type="entry name" value="RNaseH_sf"/>
</dbReference>
<dbReference type="Proteomes" id="UP001215280">
    <property type="component" value="Unassembled WGS sequence"/>
</dbReference>
<evidence type="ECO:0000313" key="2">
    <source>
        <dbReference type="Proteomes" id="UP001215280"/>
    </source>
</evidence>
<comment type="caution">
    <text evidence="1">The sequence shown here is derived from an EMBL/GenBank/DDBJ whole genome shotgun (WGS) entry which is preliminary data.</text>
</comment>
<feature type="non-terminal residue" evidence="1">
    <location>
        <position position="144"/>
    </location>
</feature>
<keyword evidence="2" id="KW-1185">Reference proteome</keyword>
<dbReference type="InterPro" id="IPR012337">
    <property type="entry name" value="RNaseH-like_sf"/>
</dbReference>
<sequence>ETVAASQTPAEATAALYGSICEPTGNRATVFIASVCKNAGCIDSRAAFGIFWGPSSRRNTGQRISGKQNDGRAILTGILYTLLYADLTQQLDIHTTSKYAIRSICYWAGTNYTEGWNCANADLIQVIACSIQRRQSRISFLWVE</sequence>
<dbReference type="EMBL" id="JARJLG010000065">
    <property type="protein sequence ID" value="KAJ7755054.1"/>
    <property type="molecule type" value="Genomic_DNA"/>
</dbReference>
<dbReference type="AlphaFoldDB" id="A0AAD7J1P1"/>
<reference evidence="1" key="1">
    <citation type="submission" date="2023-03" db="EMBL/GenBank/DDBJ databases">
        <title>Massive genome expansion in bonnet fungi (Mycena s.s.) driven by repeated elements and novel gene families across ecological guilds.</title>
        <authorList>
            <consortium name="Lawrence Berkeley National Laboratory"/>
            <person name="Harder C.B."/>
            <person name="Miyauchi S."/>
            <person name="Viragh M."/>
            <person name="Kuo A."/>
            <person name="Thoen E."/>
            <person name="Andreopoulos B."/>
            <person name="Lu D."/>
            <person name="Skrede I."/>
            <person name="Drula E."/>
            <person name="Henrissat B."/>
            <person name="Morin E."/>
            <person name="Kohler A."/>
            <person name="Barry K."/>
            <person name="LaButti K."/>
            <person name="Morin E."/>
            <person name="Salamov A."/>
            <person name="Lipzen A."/>
            <person name="Mereny Z."/>
            <person name="Hegedus B."/>
            <person name="Baldrian P."/>
            <person name="Stursova M."/>
            <person name="Weitz H."/>
            <person name="Taylor A."/>
            <person name="Grigoriev I.V."/>
            <person name="Nagy L.G."/>
            <person name="Martin F."/>
            <person name="Kauserud H."/>
        </authorList>
    </citation>
    <scope>NUCLEOTIDE SEQUENCE</scope>
    <source>
        <strain evidence="1">CBHHK188m</strain>
    </source>
</reference>
<organism evidence="1 2">
    <name type="scientific">Mycena maculata</name>
    <dbReference type="NCBI Taxonomy" id="230809"/>
    <lineage>
        <taxon>Eukaryota</taxon>
        <taxon>Fungi</taxon>
        <taxon>Dikarya</taxon>
        <taxon>Basidiomycota</taxon>
        <taxon>Agaricomycotina</taxon>
        <taxon>Agaricomycetes</taxon>
        <taxon>Agaricomycetidae</taxon>
        <taxon>Agaricales</taxon>
        <taxon>Marasmiineae</taxon>
        <taxon>Mycenaceae</taxon>
        <taxon>Mycena</taxon>
    </lineage>
</organism>
<protein>
    <recommendedName>
        <fullName evidence="3">RNase H type-1 domain-containing protein</fullName>
    </recommendedName>
</protein>
<accession>A0AAD7J1P1</accession>
<dbReference type="Gene3D" id="3.30.420.10">
    <property type="entry name" value="Ribonuclease H-like superfamily/Ribonuclease H"/>
    <property type="match status" value="1"/>
</dbReference>
<feature type="non-terminal residue" evidence="1">
    <location>
        <position position="1"/>
    </location>
</feature>
<evidence type="ECO:0000313" key="1">
    <source>
        <dbReference type="EMBL" id="KAJ7755054.1"/>
    </source>
</evidence>
<evidence type="ECO:0008006" key="3">
    <source>
        <dbReference type="Google" id="ProtNLM"/>
    </source>
</evidence>
<dbReference type="SUPFAM" id="SSF53098">
    <property type="entry name" value="Ribonuclease H-like"/>
    <property type="match status" value="1"/>
</dbReference>
<dbReference type="GO" id="GO:0003676">
    <property type="term" value="F:nucleic acid binding"/>
    <property type="evidence" value="ECO:0007669"/>
    <property type="project" value="InterPro"/>
</dbReference>
<gene>
    <name evidence="1" type="ORF">DFH07DRAFT_690458</name>
</gene>
<proteinExistence type="predicted"/>
<name>A0AAD7J1P1_9AGAR</name>